<keyword evidence="5" id="KW-1185">Reference proteome</keyword>
<evidence type="ECO:0000313" key="4">
    <source>
        <dbReference type="EMBL" id="KAH0539072.1"/>
    </source>
</evidence>
<dbReference type="SUPFAM" id="SSF56112">
    <property type="entry name" value="Protein kinase-like (PK-like)"/>
    <property type="match status" value="1"/>
</dbReference>
<organism evidence="4 5">
    <name type="scientific">Glutinoglossum americanum</name>
    <dbReference type="NCBI Taxonomy" id="1670608"/>
    <lineage>
        <taxon>Eukaryota</taxon>
        <taxon>Fungi</taxon>
        <taxon>Dikarya</taxon>
        <taxon>Ascomycota</taxon>
        <taxon>Pezizomycotina</taxon>
        <taxon>Geoglossomycetes</taxon>
        <taxon>Geoglossales</taxon>
        <taxon>Geoglossaceae</taxon>
        <taxon>Glutinoglossum</taxon>
    </lineage>
</organism>
<dbReference type="PANTHER" id="PTHR34706">
    <property type="entry name" value="SLR1338 PROTEIN"/>
    <property type="match status" value="1"/>
</dbReference>
<dbReference type="OrthoDB" id="5986190at2759"/>
<feature type="coiled-coil region" evidence="1">
    <location>
        <begin position="464"/>
        <end position="491"/>
    </location>
</feature>
<dbReference type="SMART" id="SM00220">
    <property type="entry name" value="S_TKc"/>
    <property type="match status" value="1"/>
</dbReference>
<accession>A0A9P8L2T2</accession>
<feature type="region of interest" description="Disordered" evidence="2">
    <location>
        <begin position="1054"/>
        <end position="1110"/>
    </location>
</feature>
<feature type="region of interest" description="Disordered" evidence="2">
    <location>
        <begin position="295"/>
        <end position="328"/>
    </location>
</feature>
<comment type="caution">
    <text evidence="4">The sequence shown here is derived from an EMBL/GenBank/DDBJ whole genome shotgun (WGS) entry which is preliminary data.</text>
</comment>
<feature type="domain" description="Protein kinase" evidence="3">
    <location>
        <begin position="708"/>
        <end position="1050"/>
    </location>
</feature>
<evidence type="ECO:0000256" key="1">
    <source>
        <dbReference type="SAM" id="Coils"/>
    </source>
</evidence>
<evidence type="ECO:0000313" key="5">
    <source>
        <dbReference type="Proteomes" id="UP000698800"/>
    </source>
</evidence>
<dbReference type="Pfam" id="PF00069">
    <property type="entry name" value="Pkinase"/>
    <property type="match status" value="1"/>
</dbReference>
<dbReference type="GO" id="GO:0004672">
    <property type="term" value="F:protein kinase activity"/>
    <property type="evidence" value="ECO:0007669"/>
    <property type="project" value="InterPro"/>
</dbReference>
<feature type="region of interest" description="Disordered" evidence="2">
    <location>
        <begin position="1546"/>
        <end position="1575"/>
    </location>
</feature>
<dbReference type="Pfam" id="PF26616">
    <property type="entry name" value="CorA-like"/>
    <property type="match status" value="1"/>
</dbReference>
<gene>
    <name evidence="4" type="ORF">FGG08_004370</name>
</gene>
<name>A0A9P8L2T2_9PEZI</name>
<dbReference type="GO" id="GO:0005524">
    <property type="term" value="F:ATP binding"/>
    <property type="evidence" value="ECO:0007669"/>
    <property type="project" value="InterPro"/>
</dbReference>
<keyword evidence="1" id="KW-0175">Coiled coil</keyword>
<dbReference type="Gene3D" id="1.10.510.10">
    <property type="entry name" value="Transferase(Phosphotransferase) domain 1"/>
    <property type="match status" value="1"/>
</dbReference>
<dbReference type="PANTHER" id="PTHR34706:SF1">
    <property type="entry name" value="VWFA DOMAIN-CONTAINING PROTEIN"/>
    <property type="match status" value="1"/>
</dbReference>
<dbReference type="InterPro" id="IPR011009">
    <property type="entry name" value="Kinase-like_dom_sf"/>
</dbReference>
<feature type="region of interest" description="Disordered" evidence="2">
    <location>
        <begin position="1241"/>
        <end position="1291"/>
    </location>
</feature>
<proteinExistence type="predicted"/>
<dbReference type="InterPro" id="IPR000719">
    <property type="entry name" value="Prot_kinase_dom"/>
</dbReference>
<feature type="region of interest" description="Disordered" evidence="2">
    <location>
        <begin position="1180"/>
        <end position="1208"/>
    </location>
</feature>
<evidence type="ECO:0000259" key="3">
    <source>
        <dbReference type="PROSITE" id="PS50011"/>
    </source>
</evidence>
<dbReference type="PROSITE" id="PS50011">
    <property type="entry name" value="PROTEIN_KINASE_DOM"/>
    <property type="match status" value="1"/>
</dbReference>
<dbReference type="InterPro" id="IPR058257">
    <property type="entry name" value="CorA-like_dom"/>
</dbReference>
<feature type="compositionally biased region" description="Polar residues" evidence="2">
    <location>
        <begin position="1258"/>
        <end position="1273"/>
    </location>
</feature>
<sequence length="1575" mass="178291">MEQFIMSLDGASRYPLNLIYHTTHEHNLEAYFKRLNDREEGLFSVEYKASLDFWDFDELEQDELEKKLRVRASPARNDPRCRFLFVHAPSSRERLRATREMLMLSFTYHQVIPAYLDFLFPFGRQVYQRDFHFSGFRHEKRLTDSEGGLRIPELGRSGRDLRLCYSLKSVEPSGGNPDRPWSIRQTAIYHSFDMETGVATWILTKGNELMRDRVQSATGRRGPSELTSFGTVDGAVLATLATHLIFCNWSGENWRWYINFLEEALQDETRRVLFATVDSPKSPVPEKIILNGTELMTPPMPPSAPTFPPSPPEVSRRPNGPRGTSDQQGFSFSQLQRVQFIEDKANETLLVLKANVSVLSELKHCYRSLFDSGDCSKELAVRCKAGLTRFESRITSVENDLWMQQSRVETLLRLLADRKSLACVRVCEMRIKANTLQLYGILKYRSFEANTLLAQKNTLLAEKNTLLAEKAQQSTDKMEKMTREMQVIARKTKQETVSMRIITLVTLFFLPGTFISATSRTGDLGALHSSLDTQLRFEPSMSRVLAGTATMSVSQPDHDPAVQGFLSWFGDACVKGTLGPVSTPNQLFMPSMRLTGYLNDSIRLRRILEALFGNSDLPTSPEEIQGKYEKIFGILLRIGRGRYITHFVEYQLRDEKLPFDNRPTHFPTESGDDHFFEDFCDQQWIFCPPTFQRGEVNVHYDSKRILPIIYKEELCGGSSANVYKIILHKSYDRLSRSEQSPANAKQGPSDRFANTFVLKTYKNKDAKQYYKNEVDGFKRIQSGGWFDPNMICFYGSYIQDDSYNVLLDYADRGTLEEHFQRSGQPPAEHIIPFWRELFSVIKPVMRIHEVSPDGLAEYPAGMQIFQGWYQDIKPSNIFVKSDTTSPLGLRFILADLGLSHFKSKIPSQNDVADKDTRGTRTCGDPKCYRSDDVIDRIALKVKQKVDIWSLACVFSISATWVLRGHDGIIKFRQLRMEETAKIDGFRDHDCFHNGEEVLKVVDEWHEKISIDIRWGDRITAGVLELIKEMFWDSNSRPDAVQLWKKSQEIIKKAEGPAKSFPSQSQNEMFLDRSESPPHTPPMLPPDTQFSFPRPPWRPAPNAARRRGEGLGILGGLEGPAPQYNPDRVIDADGSPARAGLSKKNTGRHLPDYYPARGVSASLGNSDGRWNINSQSRGLTIGVGPVTTPPRVLREPTGDSNGSYHRQSHSIPRALSVRATNGRDLFSDFQYSGGPVGHRVDSDALTSGLGRTLPATDTPALQSPSTRLQDTPFQQGPPIADSPEGQSLSAGDPPPLFSVLDADRLVASMKGEGKWGKSKTVKKKFLDDLPDSNLLDRLNGRDHVFLIDDGISMQSHWRNVVALFKTLGYLVKQRDPDGMELCFTNSLKEERSKDRKRLLELLGEVVPKGNTDISIRLGSILLKYEERLINQSAARPMFRARPTGSAPPLSLYIFTDGVWQPECDVTFSIKKLVTKLEDLGSPPKQVGIQFIRFGDNPEGIKRLDYLDSELGMPRDIIDTEPFSGGNVWKMFLGPIDPWFDDDKKRKTRRAGDSYSAPNTTGVVNGTGMNRYSYSHR</sequence>
<protein>
    <recommendedName>
        <fullName evidence="3">Protein kinase domain-containing protein</fullName>
    </recommendedName>
</protein>
<dbReference type="EMBL" id="JAGHQL010000087">
    <property type="protein sequence ID" value="KAH0539072.1"/>
    <property type="molecule type" value="Genomic_DNA"/>
</dbReference>
<dbReference type="Proteomes" id="UP000698800">
    <property type="component" value="Unassembled WGS sequence"/>
</dbReference>
<feature type="compositionally biased region" description="Pro residues" evidence="2">
    <location>
        <begin position="298"/>
        <end position="312"/>
    </location>
</feature>
<reference evidence="4" key="1">
    <citation type="submission" date="2021-03" db="EMBL/GenBank/DDBJ databases">
        <title>Comparative genomics and phylogenomic investigation of the class Geoglossomycetes provide insights into ecological specialization and systematics.</title>
        <authorList>
            <person name="Melie T."/>
            <person name="Pirro S."/>
            <person name="Miller A.N."/>
            <person name="Quandt A."/>
        </authorList>
    </citation>
    <scope>NUCLEOTIDE SEQUENCE</scope>
    <source>
        <strain evidence="4">GBOQ0MN5Z8</strain>
    </source>
</reference>
<feature type="compositionally biased region" description="Polar residues" evidence="2">
    <location>
        <begin position="1554"/>
        <end position="1575"/>
    </location>
</feature>
<evidence type="ECO:0000256" key="2">
    <source>
        <dbReference type="SAM" id="MobiDB-lite"/>
    </source>
</evidence>